<dbReference type="Gene3D" id="1.10.10.2830">
    <property type="match status" value="1"/>
</dbReference>
<feature type="domain" description="ParB-like N-terminal" evidence="3">
    <location>
        <begin position="52"/>
        <end position="141"/>
    </location>
</feature>
<dbReference type="PANTHER" id="PTHR33375:SF1">
    <property type="entry name" value="CHROMOSOME-PARTITIONING PROTEIN PARB-RELATED"/>
    <property type="match status" value="1"/>
</dbReference>
<evidence type="ECO:0000259" key="3">
    <source>
        <dbReference type="SMART" id="SM00470"/>
    </source>
</evidence>
<dbReference type="SMART" id="SM00470">
    <property type="entry name" value="ParB"/>
    <property type="match status" value="1"/>
</dbReference>
<evidence type="ECO:0000256" key="1">
    <source>
        <dbReference type="ARBA" id="ARBA00006295"/>
    </source>
</evidence>
<sequence>MARKGILNGLMDQTPAPSQELSRVDPAKPRYSKGAIGAVSQSIADLKARSIVQVDPRMIDDAGMKDRLERNDLEDLIRSLQTYGQQVPVLLRPNPNDPERYQVVYGRRRVAAMKLLQMPVSAMVRVLNDRELVIAQGQENSTRKELSFIERANFARQMRDAGYERKVICDALNMDKSLISRMLTVADTIPLDLIEAIGAAPSIGRDRWLSLADKLKGRDMTMAALGDTSDARFEAVFTALNPPKAPAPLPETVKSDGAEIARISRKRNATVITLPKDGFDEWLASHLAIMHRDWKNQNGN</sequence>
<dbReference type="InterPro" id="IPR017819">
    <property type="entry name" value="Plasmid_partition_RepB"/>
</dbReference>
<protein>
    <submittedName>
        <fullName evidence="4">Plasmid partitioning protein RepB</fullName>
    </submittedName>
</protein>
<comment type="caution">
    <text evidence="4">The sequence shown here is derived from an EMBL/GenBank/DDBJ whole genome shotgun (WGS) entry which is preliminary data.</text>
</comment>
<dbReference type="SUPFAM" id="SSF109709">
    <property type="entry name" value="KorB DNA-binding domain-like"/>
    <property type="match status" value="1"/>
</dbReference>
<dbReference type="InterPro" id="IPR050336">
    <property type="entry name" value="Chromosome_partition/occlusion"/>
</dbReference>
<dbReference type="Proteomes" id="UP000709466">
    <property type="component" value="Unassembled WGS sequence"/>
</dbReference>
<evidence type="ECO:0000313" key="5">
    <source>
        <dbReference type="Proteomes" id="UP000709466"/>
    </source>
</evidence>
<dbReference type="PANTHER" id="PTHR33375">
    <property type="entry name" value="CHROMOSOME-PARTITIONING PROTEIN PARB-RELATED"/>
    <property type="match status" value="1"/>
</dbReference>
<dbReference type="NCBIfam" id="TIGR00180">
    <property type="entry name" value="parB_part"/>
    <property type="match status" value="1"/>
</dbReference>
<dbReference type="InterPro" id="IPR011111">
    <property type="entry name" value="Plasmid_RepB"/>
</dbReference>
<comment type="similarity">
    <text evidence="1">Belongs to the ParB family.</text>
</comment>
<dbReference type="InterPro" id="IPR004437">
    <property type="entry name" value="ParB/RepB/Spo0J"/>
</dbReference>
<dbReference type="Gene3D" id="3.90.1530.30">
    <property type="match status" value="1"/>
</dbReference>
<dbReference type="InterPro" id="IPR003115">
    <property type="entry name" value="ParB_N"/>
</dbReference>
<organism evidence="4 5">
    <name type="scientific">Marivivens donghaensis</name>
    <dbReference type="NCBI Taxonomy" id="1699413"/>
    <lineage>
        <taxon>Bacteria</taxon>
        <taxon>Pseudomonadati</taxon>
        <taxon>Pseudomonadota</taxon>
        <taxon>Alphaproteobacteria</taxon>
        <taxon>Rhodobacterales</taxon>
        <taxon>Paracoccaceae</taxon>
        <taxon>Marivivens group</taxon>
        <taxon>Marivivens</taxon>
    </lineage>
</organism>
<dbReference type="Pfam" id="PF02195">
    <property type="entry name" value="ParB_N"/>
    <property type="match status" value="1"/>
</dbReference>
<evidence type="ECO:0000256" key="2">
    <source>
        <dbReference type="SAM" id="MobiDB-lite"/>
    </source>
</evidence>
<proteinExistence type="inferred from homology"/>
<accession>A0ABX0W335</accession>
<keyword evidence="5" id="KW-1185">Reference proteome</keyword>
<dbReference type="InterPro" id="IPR037972">
    <property type="entry name" value="RepB_N"/>
</dbReference>
<gene>
    <name evidence="4" type="primary">repB</name>
    <name evidence="4" type="ORF">HCZ30_15335</name>
</gene>
<evidence type="ECO:0000313" key="4">
    <source>
        <dbReference type="EMBL" id="NIY73802.1"/>
    </source>
</evidence>
<dbReference type="CDD" id="cd16405">
    <property type="entry name" value="RepB_like_N"/>
    <property type="match status" value="1"/>
</dbReference>
<name>A0ABX0W335_9RHOB</name>
<dbReference type="EMBL" id="JAATOP010000014">
    <property type="protein sequence ID" value="NIY73802.1"/>
    <property type="molecule type" value="Genomic_DNA"/>
</dbReference>
<dbReference type="NCBIfam" id="TIGR03454">
    <property type="entry name" value="partition_RepB"/>
    <property type="match status" value="1"/>
</dbReference>
<dbReference type="Pfam" id="PF07506">
    <property type="entry name" value="RepB"/>
    <property type="match status" value="1"/>
</dbReference>
<reference evidence="4 5" key="1">
    <citation type="submission" date="2020-03" db="EMBL/GenBank/DDBJ databases">
        <title>Bacterial isolates of synthetic phycosphere.</title>
        <authorList>
            <person name="Fu H."/>
            <person name="Moran M.A."/>
        </authorList>
    </citation>
    <scope>NUCLEOTIDE SEQUENCE [LARGE SCALE GENOMIC DNA]</scope>
    <source>
        <strain evidence="4 5">HF1</strain>
    </source>
</reference>
<dbReference type="InterPro" id="IPR036086">
    <property type="entry name" value="ParB/Sulfiredoxin_sf"/>
</dbReference>
<feature type="region of interest" description="Disordered" evidence="2">
    <location>
        <begin position="1"/>
        <end position="26"/>
    </location>
</feature>
<dbReference type="RefSeq" id="WP_167639189.1">
    <property type="nucleotide sequence ID" value="NZ_JAATOP010000014.1"/>
</dbReference>
<dbReference type="SUPFAM" id="SSF110849">
    <property type="entry name" value="ParB/Sulfiredoxin"/>
    <property type="match status" value="1"/>
</dbReference>